<dbReference type="Proteomes" id="UP001177021">
    <property type="component" value="Unassembled WGS sequence"/>
</dbReference>
<evidence type="ECO:0000313" key="2">
    <source>
        <dbReference type="Proteomes" id="UP001177021"/>
    </source>
</evidence>
<reference evidence="1" key="1">
    <citation type="submission" date="2023-10" db="EMBL/GenBank/DDBJ databases">
        <authorList>
            <person name="Rodriguez Cubillos JULIANA M."/>
            <person name="De Vega J."/>
        </authorList>
    </citation>
    <scope>NUCLEOTIDE SEQUENCE</scope>
</reference>
<organism evidence="1 2">
    <name type="scientific">Trifolium pratense</name>
    <name type="common">Red clover</name>
    <dbReference type="NCBI Taxonomy" id="57577"/>
    <lineage>
        <taxon>Eukaryota</taxon>
        <taxon>Viridiplantae</taxon>
        <taxon>Streptophyta</taxon>
        <taxon>Embryophyta</taxon>
        <taxon>Tracheophyta</taxon>
        <taxon>Spermatophyta</taxon>
        <taxon>Magnoliopsida</taxon>
        <taxon>eudicotyledons</taxon>
        <taxon>Gunneridae</taxon>
        <taxon>Pentapetalae</taxon>
        <taxon>rosids</taxon>
        <taxon>fabids</taxon>
        <taxon>Fabales</taxon>
        <taxon>Fabaceae</taxon>
        <taxon>Papilionoideae</taxon>
        <taxon>50 kb inversion clade</taxon>
        <taxon>NPAAA clade</taxon>
        <taxon>Hologalegina</taxon>
        <taxon>IRL clade</taxon>
        <taxon>Trifolieae</taxon>
        <taxon>Trifolium</taxon>
    </lineage>
</organism>
<accession>A0ACB0K8Q8</accession>
<comment type="caution">
    <text evidence="1">The sequence shown here is derived from an EMBL/GenBank/DDBJ whole genome shotgun (WGS) entry which is preliminary data.</text>
</comment>
<name>A0ACB0K8Q8_TRIPR</name>
<protein>
    <submittedName>
        <fullName evidence="1">Uncharacterized protein</fullName>
    </submittedName>
</protein>
<dbReference type="EMBL" id="CASHSV030000206">
    <property type="protein sequence ID" value="CAJ2652150.1"/>
    <property type="molecule type" value="Genomic_DNA"/>
</dbReference>
<sequence>MSYFPLLQRKTIPFRRLVLQYCTGYSYAGILSLLSKCQHIQHLDLRRTDFLNDQHVVQLSLFMEGIGQVLRRCCKIRHLSLSELKPPRINFALTLEVLNLTSSGIDDSSLYMISKCCFGLLQLDLRNCLDVTEKGVMQVVENCTQLREINLQGCIKVAADVVDLMVFTRPSLRKITTPPNDQFSESRMKQFLCHGCFVITRGKC</sequence>
<gene>
    <name evidence="1" type="ORF">MILVUS5_LOCUS19681</name>
</gene>
<keyword evidence="2" id="KW-1185">Reference proteome</keyword>
<evidence type="ECO:0000313" key="1">
    <source>
        <dbReference type="EMBL" id="CAJ2652150.1"/>
    </source>
</evidence>
<proteinExistence type="predicted"/>